<proteinExistence type="predicted"/>
<dbReference type="GO" id="GO:0019172">
    <property type="term" value="F:glyoxalase III activity"/>
    <property type="evidence" value="ECO:0007669"/>
    <property type="project" value="TreeGrafter"/>
</dbReference>
<reference evidence="3" key="1">
    <citation type="submission" date="2017-06" db="EMBL/GenBank/DDBJ databases">
        <authorList>
            <person name="Varghese N."/>
            <person name="Submissions S."/>
        </authorList>
    </citation>
    <scope>NUCLEOTIDE SEQUENCE [LARGE SCALE GENOMIC DNA]</scope>
    <source>
        <strain evidence="3">JCM 23211</strain>
    </source>
</reference>
<dbReference type="PANTHER" id="PTHR48094:SF22">
    <property type="entry name" value="DJ-1_PFPI DOMAIN-CONTAINING PROTEIN"/>
    <property type="match status" value="1"/>
</dbReference>
<gene>
    <name evidence="2" type="ORF">SAMN05421642_10328</name>
</gene>
<dbReference type="InterPro" id="IPR029062">
    <property type="entry name" value="Class_I_gatase-like"/>
</dbReference>
<dbReference type="GO" id="GO:0008233">
    <property type="term" value="F:peptidase activity"/>
    <property type="evidence" value="ECO:0007669"/>
    <property type="project" value="UniProtKB-KW"/>
</dbReference>
<dbReference type="InterPro" id="IPR050325">
    <property type="entry name" value="Prot/Nucl_acid_deglycase"/>
</dbReference>
<protein>
    <submittedName>
        <fullName evidence="2">Putative intracellular protease/amidase</fullName>
    </submittedName>
</protein>
<dbReference type="SUPFAM" id="SSF52317">
    <property type="entry name" value="Class I glutamine amidotransferase-like"/>
    <property type="match status" value="1"/>
</dbReference>
<dbReference type="AlphaFoldDB" id="A0A239EZL9"/>
<dbReference type="Gene3D" id="3.40.50.880">
    <property type="match status" value="1"/>
</dbReference>
<sequence length="241" mass="25700">MQPFMTKLLFAVTAADKWTLKDGTKHPTGFWAEELVASHRTFVDAGWDVTVASPGGKPSVVDEGSLAVDANGGDEAKVEDLKKYLETIDSVLKKPAVLEDQHAADYDAVFVPGGHGPMEDLAVSAEFGALVKDLLDAGKVVSAVCHAPAALLPATRADGTWAFDGYELTSFTDEEETQAGLADKAPWLLESKLRESGARFSGGEAWQPHIIVDRNLYTGQNPSSTKPLADRVVAALPPVRA</sequence>
<dbReference type="EMBL" id="FZOW01000003">
    <property type="protein sequence ID" value="SNS50079.1"/>
    <property type="molecule type" value="Genomic_DNA"/>
</dbReference>
<accession>A0A239EZL9</accession>
<organism evidence="2 3">
    <name type="scientific">Rhodococcoides kyotonense</name>
    <dbReference type="NCBI Taxonomy" id="398843"/>
    <lineage>
        <taxon>Bacteria</taxon>
        <taxon>Bacillati</taxon>
        <taxon>Actinomycetota</taxon>
        <taxon>Actinomycetes</taxon>
        <taxon>Mycobacteriales</taxon>
        <taxon>Nocardiaceae</taxon>
        <taxon>Rhodococcoides</taxon>
    </lineage>
</organism>
<dbReference type="GO" id="GO:0019243">
    <property type="term" value="P:methylglyoxal catabolic process to D-lactate via S-lactoyl-glutathione"/>
    <property type="evidence" value="ECO:0007669"/>
    <property type="project" value="TreeGrafter"/>
</dbReference>
<keyword evidence="2" id="KW-0378">Hydrolase</keyword>
<dbReference type="STRING" id="398843.A3K89_21540"/>
<evidence type="ECO:0000313" key="3">
    <source>
        <dbReference type="Proteomes" id="UP000198327"/>
    </source>
</evidence>
<dbReference type="Pfam" id="PF01965">
    <property type="entry name" value="DJ-1_PfpI"/>
    <property type="match status" value="1"/>
</dbReference>
<dbReference type="GO" id="GO:0006508">
    <property type="term" value="P:proteolysis"/>
    <property type="evidence" value="ECO:0007669"/>
    <property type="project" value="UniProtKB-KW"/>
</dbReference>
<dbReference type="PANTHER" id="PTHR48094">
    <property type="entry name" value="PROTEIN/NUCLEIC ACID DEGLYCASE DJ-1-RELATED"/>
    <property type="match status" value="1"/>
</dbReference>
<dbReference type="InterPro" id="IPR002818">
    <property type="entry name" value="DJ-1/PfpI"/>
</dbReference>
<feature type="domain" description="DJ-1/PfpI" evidence="1">
    <location>
        <begin position="33"/>
        <end position="232"/>
    </location>
</feature>
<keyword evidence="3" id="KW-1185">Reference proteome</keyword>
<evidence type="ECO:0000259" key="1">
    <source>
        <dbReference type="Pfam" id="PF01965"/>
    </source>
</evidence>
<dbReference type="CDD" id="cd03141">
    <property type="entry name" value="GATase1_Hsp31_like"/>
    <property type="match status" value="1"/>
</dbReference>
<dbReference type="Proteomes" id="UP000198327">
    <property type="component" value="Unassembled WGS sequence"/>
</dbReference>
<name>A0A239EZL9_9NOCA</name>
<keyword evidence="2" id="KW-0645">Protease</keyword>
<evidence type="ECO:0000313" key="2">
    <source>
        <dbReference type="EMBL" id="SNS50079.1"/>
    </source>
</evidence>
<dbReference type="GO" id="GO:0005737">
    <property type="term" value="C:cytoplasm"/>
    <property type="evidence" value="ECO:0007669"/>
    <property type="project" value="TreeGrafter"/>
</dbReference>